<feature type="compositionally biased region" description="Basic residues" evidence="1">
    <location>
        <begin position="167"/>
        <end position="182"/>
    </location>
</feature>
<feature type="compositionally biased region" description="Basic residues" evidence="1">
    <location>
        <begin position="123"/>
        <end position="143"/>
    </location>
</feature>
<comment type="caution">
    <text evidence="2">The sequence shown here is derived from an EMBL/GenBank/DDBJ whole genome shotgun (WGS) entry which is preliminary data.</text>
</comment>
<feature type="compositionally biased region" description="Basic and acidic residues" evidence="1">
    <location>
        <begin position="283"/>
        <end position="294"/>
    </location>
</feature>
<feature type="compositionally biased region" description="Low complexity" evidence="1">
    <location>
        <begin position="98"/>
        <end position="111"/>
    </location>
</feature>
<reference evidence="2 3" key="1">
    <citation type="journal article" date="2021" name="Elife">
        <title>Chloroplast acquisition without the gene transfer in kleptoplastic sea slugs, Plakobranchus ocellatus.</title>
        <authorList>
            <person name="Maeda T."/>
            <person name="Takahashi S."/>
            <person name="Yoshida T."/>
            <person name="Shimamura S."/>
            <person name="Takaki Y."/>
            <person name="Nagai Y."/>
            <person name="Toyoda A."/>
            <person name="Suzuki Y."/>
            <person name="Arimoto A."/>
            <person name="Ishii H."/>
            <person name="Satoh N."/>
            <person name="Nishiyama T."/>
            <person name="Hasebe M."/>
            <person name="Maruyama T."/>
            <person name="Minagawa J."/>
            <person name="Obokata J."/>
            <person name="Shigenobu S."/>
        </authorList>
    </citation>
    <scope>NUCLEOTIDE SEQUENCE [LARGE SCALE GENOMIC DNA]</scope>
</reference>
<dbReference type="EMBL" id="BLXT01006229">
    <property type="protein sequence ID" value="GFO30146.1"/>
    <property type="molecule type" value="Genomic_DNA"/>
</dbReference>
<feature type="region of interest" description="Disordered" evidence="1">
    <location>
        <begin position="98"/>
        <end position="329"/>
    </location>
</feature>
<protein>
    <submittedName>
        <fullName evidence="2">Uncharacterized protein</fullName>
    </submittedName>
</protein>
<evidence type="ECO:0000313" key="3">
    <source>
        <dbReference type="Proteomes" id="UP000735302"/>
    </source>
</evidence>
<evidence type="ECO:0000313" key="2">
    <source>
        <dbReference type="EMBL" id="GFO30146.1"/>
    </source>
</evidence>
<sequence length="329" mass="37390">MGNRRRNRAVPSPGHLEENQAASSRNTVTMGNHTTVSINGGSHTRRQRSHNSQQAGPGPQHQTCNNPRCRHRHEGPHCTLQMSTQNCQIEFPLAEPIPVSSPASAPMSRRATPNPGQPPAQRQHQRRHHQTFQQPRHNRNQSRARRDQLSEIRLEDENAATVVQPGHRSHRRNRHRHHRRENNHHQVAANYPRAVRNQSRPQNPQEPETQALHREFSGQREAMAQTQVLPDQPHPAQTQSQPDIDNRQGQEIRVEDENEATAMQPGLRNQSQPQNPQEPETPALHKEFSGERKAMAQSQVLPDQPHPAQTQSQPDIDNRQGQEVGFCSS</sequence>
<keyword evidence="3" id="KW-1185">Reference proteome</keyword>
<feature type="compositionally biased region" description="Polar residues" evidence="1">
    <location>
        <begin position="196"/>
        <end position="208"/>
    </location>
</feature>
<feature type="region of interest" description="Disordered" evidence="1">
    <location>
        <begin position="1"/>
        <end position="68"/>
    </location>
</feature>
<feature type="compositionally biased region" description="Polar residues" evidence="1">
    <location>
        <begin position="50"/>
        <end position="66"/>
    </location>
</feature>
<feature type="compositionally biased region" description="Basic and acidic residues" evidence="1">
    <location>
        <begin position="144"/>
        <end position="156"/>
    </location>
</feature>
<name>A0AAV4C490_9GAST</name>
<feature type="compositionally biased region" description="Polar residues" evidence="1">
    <location>
        <begin position="224"/>
        <end position="243"/>
    </location>
</feature>
<dbReference type="AlphaFoldDB" id="A0AAV4C490"/>
<feature type="compositionally biased region" description="Basic and acidic residues" evidence="1">
    <location>
        <begin position="244"/>
        <end position="255"/>
    </location>
</feature>
<feature type="compositionally biased region" description="Low complexity" evidence="1">
    <location>
        <begin position="269"/>
        <end position="282"/>
    </location>
</feature>
<proteinExistence type="predicted"/>
<gene>
    <name evidence="2" type="ORF">PoB_005665100</name>
</gene>
<accession>A0AAV4C490</accession>
<feature type="compositionally biased region" description="Polar residues" evidence="1">
    <location>
        <begin position="20"/>
        <end position="42"/>
    </location>
</feature>
<feature type="compositionally biased region" description="Polar residues" evidence="1">
    <location>
        <begin position="296"/>
        <end position="329"/>
    </location>
</feature>
<evidence type="ECO:0000256" key="1">
    <source>
        <dbReference type="SAM" id="MobiDB-lite"/>
    </source>
</evidence>
<dbReference type="Proteomes" id="UP000735302">
    <property type="component" value="Unassembled WGS sequence"/>
</dbReference>
<organism evidence="2 3">
    <name type="scientific">Plakobranchus ocellatus</name>
    <dbReference type="NCBI Taxonomy" id="259542"/>
    <lineage>
        <taxon>Eukaryota</taxon>
        <taxon>Metazoa</taxon>
        <taxon>Spiralia</taxon>
        <taxon>Lophotrochozoa</taxon>
        <taxon>Mollusca</taxon>
        <taxon>Gastropoda</taxon>
        <taxon>Heterobranchia</taxon>
        <taxon>Euthyneura</taxon>
        <taxon>Panpulmonata</taxon>
        <taxon>Sacoglossa</taxon>
        <taxon>Placobranchoidea</taxon>
        <taxon>Plakobranchidae</taxon>
        <taxon>Plakobranchus</taxon>
    </lineage>
</organism>